<dbReference type="RefSeq" id="WP_183941279.1">
    <property type="nucleotide sequence ID" value="NZ_JACHBI010000032.1"/>
</dbReference>
<keyword evidence="2" id="KW-1185">Reference proteome</keyword>
<evidence type="ECO:0000313" key="2">
    <source>
        <dbReference type="Proteomes" id="UP000549882"/>
    </source>
</evidence>
<reference evidence="1 2" key="1">
    <citation type="submission" date="2020-08" db="EMBL/GenBank/DDBJ databases">
        <title>Genomic Encyclopedia of Type Strains, Phase IV (KMG-V): Genome sequencing to study the core and pangenomes of soil and plant-associated prokaryotes.</title>
        <authorList>
            <person name="Whitman W."/>
        </authorList>
    </citation>
    <scope>NUCLEOTIDE SEQUENCE [LARGE SCALE GENOMIC DNA]</scope>
    <source>
        <strain evidence="1 2">SEMIA 4064</strain>
    </source>
</reference>
<name>A0A7W9D5H5_9HYPH</name>
<dbReference type="Proteomes" id="UP000549882">
    <property type="component" value="Unassembled WGS sequence"/>
</dbReference>
<dbReference type="EMBL" id="JACHBI010000032">
    <property type="protein sequence ID" value="MBB5577986.1"/>
    <property type="molecule type" value="Genomic_DNA"/>
</dbReference>
<protein>
    <submittedName>
        <fullName evidence="1">Uncharacterized protein</fullName>
    </submittedName>
</protein>
<evidence type="ECO:0000313" key="1">
    <source>
        <dbReference type="EMBL" id="MBB5577986.1"/>
    </source>
</evidence>
<accession>A0A7W9D5H5</accession>
<dbReference type="AlphaFoldDB" id="A0A7W9D5H5"/>
<organism evidence="1 2">
    <name type="scientific">Rhizobium paranaense</name>
    <dbReference type="NCBI Taxonomy" id="1650438"/>
    <lineage>
        <taxon>Bacteria</taxon>
        <taxon>Pseudomonadati</taxon>
        <taxon>Pseudomonadota</taxon>
        <taxon>Alphaproteobacteria</taxon>
        <taxon>Hyphomicrobiales</taxon>
        <taxon>Rhizobiaceae</taxon>
        <taxon>Rhizobium/Agrobacterium group</taxon>
        <taxon>Rhizobium</taxon>
    </lineage>
</organism>
<gene>
    <name evidence="1" type="ORF">GGD50_006642</name>
</gene>
<proteinExistence type="predicted"/>
<comment type="caution">
    <text evidence="1">The sequence shown here is derived from an EMBL/GenBank/DDBJ whole genome shotgun (WGS) entry which is preliminary data.</text>
</comment>
<sequence>MMTISARFPFEYFILNDIVREGPILCKIGPNLVREWVRDGDGQTYRFAGLALRDSNGRLNVGVLRSNEWIVTPDLIYAREAI</sequence>